<dbReference type="Pfam" id="PF06093">
    <property type="entry name" value="Spt4"/>
    <property type="match status" value="1"/>
</dbReference>
<comment type="caution">
    <text evidence="3">The sequence shown here is derived from an EMBL/GenBank/DDBJ whole genome shotgun (WGS) entry which is preliminary data.</text>
</comment>
<evidence type="ECO:0000313" key="4">
    <source>
        <dbReference type="Proteomes" id="UP000236333"/>
    </source>
</evidence>
<keyword evidence="1" id="KW-0804">Transcription</keyword>
<evidence type="ECO:0000313" key="3">
    <source>
        <dbReference type="EMBL" id="PNH07706.1"/>
    </source>
</evidence>
<proteinExistence type="predicted"/>
<evidence type="ECO:0000259" key="2">
    <source>
        <dbReference type="Pfam" id="PF06093"/>
    </source>
</evidence>
<dbReference type="InterPro" id="IPR022800">
    <property type="entry name" value="Spt4/RpoE2_Znf"/>
</dbReference>
<dbReference type="InterPro" id="IPR038510">
    <property type="entry name" value="Spt4_sf"/>
</dbReference>
<dbReference type="OrthoDB" id="248751at2759"/>
<dbReference type="AlphaFoldDB" id="A0A2J8A5A7"/>
<accession>A0A2J8A5A7</accession>
<dbReference type="EMBL" id="PGGS01000166">
    <property type="protein sequence ID" value="PNH07706.1"/>
    <property type="molecule type" value="Genomic_DNA"/>
</dbReference>
<dbReference type="Proteomes" id="UP000236333">
    <property type="component" value="Unassembled WGS sequence"/>
</dbReference>
<organism evidence="3 4">
    <name type="scientific">Tetrabaena socialis</name>
    <dbReference type="NCBI Taxonomy" id="47790"/>
    <lineage>
        <taxon>Eukaryota</taxon>
        <taxon>Viridiplantae</taxon>
        <taxon>Chlorophyta</taxon>
        <taxon>core chlorophytes</taxon>
        <taxon>Chlorophyceae</taxon>
        <taxon>CS clade</taxon>
        <taxon>Chlamydomonadales</taxon>
        <taxon>Tetrabaenaceae</taxon>
        <taxon>Tetrabaena</taxon>
    </lineage>
</organism>
<name>A0A2J8A5A7_9CHLO</name>
<gene>
    <name evidence="3" type="ORF">TSOC_005856</name>
</gene>
<feature type="domain" description="Spt4/RpoE2 zinc finger" evidence="2">
    <location>
        <begin position="29"/>
        <end position="68"/>
    </location>
</feature>
<sequence>MDRVADVPAHNEGNRDPADFALTNKTLVCCYVCRLVKSRNQFSDSGCDNCKNIIGPSLSFEDYTTPSFS</sequence>
<reference evidence="3 4" key="1">
    <citation type="journal article" date="2017" name="Mol. Biol. Evol.">
        <title>The 4-celled Tetrabaena socialis nuclear genome reveals the essential components for genetic control of cell number at the origin of multicellularity in the volvocine lineage.</title>
        <authorList>
            <person name="Featherston J."/>
            <person name="Arakaki Y."/>
            <person name="Hanschen E.R."/>
            <person name="Ferris P.J."/>
            <person name="Michod R.E."/>
            <person name="Olson B.J.S.C."/>
            <person name="Nozaki H."/>
            <person name="Durand P.M."/>
        </authorList>
    </citation>
    <scope>NUCLEOTIDE SEQUENCE [LARGE SCALE GENOMIC DNA]</scope>
    <source>
        <strain evidence="3 4">NIES-571</strain>
    </source>
</reference>
<evidence type="ECO:0000256" key="1">
    <source>
        <dbReference type="ARBA" id="ARBA00023163"/>
    </source>
</evidence>
<protein>
    <recommendedName>
        <fullName evidence="2">Spt4/RpoE2 zinc finger domain-containing protein</fullName>
    </recommendedName>
</protein>
<feature type="non-terminal residue" evidence="3">
    <location>
        <position position="69"/>
    </location>
</feature>
<keyword evidence="4" id="KW-1185">Reference proteome</keyword>
<dbReference type="Gene3D" id="3.30.40.210">
    <property type="match status" value="1"/>
</dbReference>